<organism evidence="2 3">
    <name type="scientific">Vogesella indigofera</name>
    <name type="common">Pseudomonas indigofera</name>
    <dbReference type="NCBI Taxonomy" id="45465"/>
    <lineage>
        <taxon>Bacteria</taxon>
        <taxon>Pseudomonadati</taxon>
        <taxon>Pseudomonadota</taxon>
        <taxon>Betaproteobacteria</taxon>
        <taxon>Neisseriales</taxon>
        <taxon>Chromobacteriaceae</taxon>
        <taxon>Vogesella</taxon>
    </lineage>
</organism>
<evidence type="ECO:0000313" key="3">
    <source>
        <dbReference type="Proteomes" id="UP001221566"/>
    </source>
</evidence>
<name>A0ABT5I8A9_VOGIN</name>
<dbReference type="RefSeq" id="WP_272804012.1">
    <property type="nucleotide sequence ID" value="NZ_JAQQKY010000010.1"/>
</dbReference>
<feature type="compositionally biased region" description="Polar residues" evidence="1">
    <location>
        <begin position="1"/>
        <end position="10"/>
    </location>
</feature>
<feature type="non-terminal residue" evidence="2">
    <location>
        <position position="1"/>
    </location>
</feature>
<proteinExistence type="predicted"/>
<evidence type="ECO:0000313" key="2">
    <source>
        <dbReference type="EMBL" id="MDC7692363.1"/>
    </source>
</evidence>
<protein>
    <submittedName>
        <fullName evidence="2">Uncharacterized protein</fullName>
    </submittedName>
</protein>
<reference evidence="2 3" key="1">
    <citation type="submission" date="2023-01" db="EMBL/GenBank/DDBJ databases">
        <title>Novel species of the genus Vogesella isolated from rivers.</title>
        <authorList>
            <person name="Lu H."/>
        </authorList>
    </citation>
    <scope>NUCLEOTIDE SEQUENCE [LARGE SCALE GENOMIC DNA]</scope>
    <source>
        <strain evidence="2 3">SH7W</strain>
    </source>
</reference>
<dbReference type="EMBL" id="JAQQKY010000010">
    <property type="protein sequence ID" value="MDC7692363.1"/>
    <property type="molecule type" value="Genomic_DNA"/>
</dbReference>
<gene>
    <name evidence="2" type="ORF">PQU93_16475</name>
</gene>
<evidence type="ECO:0000256" key="1">
    <source>
        <dbReference type="SAM" id="MobiDB-lite"/>
    </source>
</evidence>
<accession>A0ABT5I8A9</accession>
<sequence>LCARQMQQTLRPPFNLLPSPTADPTGPPREARGRCLHNATAANLVAHSFYLIAIPRDAL</sequence>
<comment type="caution">
    <text evidence="2">The sequence shown here is derived from an EMBL/GenBank/DDBJ whole genome shotgun (WGS) entry which is preliminary data.</text>
</comment>
<dbReference type="Proteomes" id="UP001221566">
    <property type="component" value="Unassembled WGS sequence"/>
</dbReference>
<keyword evidence="3" id="KW-1185">Reference proteome</keyword>
<feature type="region of interest" description="Disordered" evidence="1">
    <location>
        <begin position="1"/>
        <end position="31"/>
    </location>
</feature>